<accession>A0ABV2L7E0</accession>
<dbReference type="EMBL" id="JBEPMM010000009">
    <property type="protein sequence ID" value="MET3693760.1"/>
    <property type="molecule type" value="Genomic_DNA"/>
</dbReference>
<gene>
    <name evidence="2" type="ORF">ABID43_003311</name>
</gene>
<dbReference type="Pfam" id="PF13692">
    <property type="entry name" value="Glyco_trans_1_4"/>
    <property type="match status" value="1"/>
</dbReference>
<evidence type="ECO:0000313" key="3">
    <source>
        <dbReference type="Proteomes" id="UP001549145"/>
    </source>
</evidence>
<proteinExistence type="predicted"/>
<dbReference type="Proteomes" id="UP001549145">
    <property type="component" value="Unassembled WGS sequence"/>
</dbReference>
<dbReference type="CDD" id="cd03801">
    <property type="entry name" value="GT4_PimA-like"/>
    <property type="match status" value="1"/>
</dbReference>
<dbReference type="InterPro" id="IPR028098">
    <property type="entry name" value="Glyco_trans_4-like_N"/>
</dbReference>
<dbReference type="PANTHER" id="PTHR45947:SF3">
    <property type="entry name" value="SULFOQUINOVOSYL TRANSFERASE SQD2"/>
    <property type="match status" value="1"/>
</dbReference>
<sequence length="410" mass="42625">MMRIAYLAWDYPPAPSGLSTAAREIAESLAGAGADVTVFTLDRAGRDSNGGVTVAGFALRPGGGLARLRRWGAAGHLAAPLAFRRAVLAAHARRPFDVAEATNWYAPAVLLAGRRDLPLVTRSSTPAIFTRDAPDTLRDRLDGGAADALERAQARGSAGLIANTAEHGAVIARTYGLSGRQPEAVIGLSLPPEIMAAARGAPYPDEAGPVRLLFVGRAEARKGFDALLGAVAILADDAERGAVRPFRLDLIGVPPADLPAGLPEAARARIHALGRVPADALAQAYANAHAVLAPSRYESFGLVYQEALAYGRPVVACAQDASARAFVGAPGAGPLAREATGPALADALRPLLVDPALRRAYRIRALAASGRFTRAALAGETLDLYARAIAAVRPRPKSRAPTRSPGPQSR</sequence>
<evidence type="ECO:0000259" key="1">
    <source>
        <dbReference type="Pfam" id="PF13579"/>
    </source>
</evidence>
<feature type="domain" description="Glycosyltransferase subfamily 4-like N-terminal" evidence="1">
    <location>
        <begin position="17"/>
        <end position="176"/>
    </location>
</feature>
<dbReference type="InterPro" id="IPR050194">
    <property type="entry name" value="Glycosyltransferase_grp1"/>
</dbReference>
<name>A0ABV2L7E0_9HYPH</name>
<dbReference type="PANTHER" id="PTHR45947">
    <property type="entry name" value="SULFOQUINOVOSYL TRANSFERASE SQD2"/>
    <property type="match status" value="1"/>
</dbReference>
<reference evidence="2 3" key="1">
    <citation type="submission" date="2024-06" db="EMBL/GenBank/DDBJ databases">
        <title>Genomic Encyclopedia of Type Strains, Phase IV (KMG-IV): sequencing the most valuable type-strain genomes for metagenomic binning, comparative biology and taxonomic classification.</title>
        <authorList>
            <person name="Goeker M."/>
        </authorList>
    </citation>
    <scope>NUCLEOTIDE SEQUENCE [LARGE SCALE GENOMIC DNA]</scope>
    <source>
        <strain evidence="2 3">DSM 21331</strain>
    </source>
</reference>
<dbReference type="Gene3D" id="3.40.50.2000">
    <property type="entry name" value="Glycogen Phosphorylase B"/>
    <property type="match status" value="2"/>
</dbReference>
<dbReference type="SUPFAM" id="SSF53756">
    <property type="entry name" value="UDP-Glycosyltransferase/glycogen phosphorylase"/>
    <property type="match status" value="1"/>
</dbReference>
<evidence type="ECO:0000313" key="2">
    <source>
        <dbReference type="EMBL" id="MET3693760.1"/>
    </source>
</evidence>
<organism evidence="2 3">
    <name type="scientific">Methylobacterium goesingense</name>
    <dbReference type="NCBI Taxonomy" id="243690"/>
    <lineage>
        <taxon>Bacteria</taxon>
        <taxon>Pseudomonadati</taxon>
        <taxon>Pseudomonadota</taxon>
        <taxon>Alphaproteobacteria</taxon>
        <taxon>Hyphomicrobiales</taxon>
        <taxon>Methylobacteriaceae</taxon>
        <taxon>Methylobacterium</taxon>
    </lineage>
</organism>
<keyword evidence="3" id="KW-1185">Reference proteome</keyword>
<protein>
    <submittedName>
        <fullName evidence="2">Glycosyltransferase involved in cell wall biosynthesis</fullName>
    </submittedName>
</protein>
<comment type="caution">
    <text evidence="2">The sequence shown here is derived from an EMBL/GenBank/DDBJ whole genome shotgun (WGS) entry which is preliminary data.</text>
</comment>
<dbReference type="Pfam" id="PF13579">
    <property type="entry name" value="Glyco_trans_4_4"/>
    <property type="match status" value="1"/>
</dbReference>